<dbReference type="InterPro" id="IPR010896">
    <property type="entry name" value="NUMOD1"/>
</dbReference>
<comment type="similarity">
    <text evidence="1">To endonucleases of group I introns of fungi and phage.</text>
</comment>
<dbReference type="SUPFAM" id="SSF64496">
    <property type="entry name" value="DNA-binding domain of intron-encoded endonucleases"/>
    <property type="match status" value="2"/>
</dbReference>
<dbReference type="GO" id="GO:0004519">
    <property type="term" value="F:endonuclease activity"/>
    <property type="evidence" value="ECO:0007669"/>
    <property type="project" value="UniProtKB-KW"/>
</dbReference>
<organism evidence="6 7">
    <name type="scientific">Cochliobolus heterostrophus (strain C4 / ATCC 48331 / race T)</name>
    <name type="common">Southern corn leaf blight fungus</name>
    <name type="synonym">Bipolaris maydis</name>
    <dbReference type="NCBI Taxonomy" id="665024"/>
    <lineage>
        <taxon>Eukaryota</taxon>
        <taxon>Fungi</taxon>
        <taxon>Dikarya</taxon>
        <taxon>Ascomycota</taxon>
        <taxon>Pezizomycotina</taxon>
        <taxon>Dothideomycetes</taxon>
        <taxon>Pleosporomycetidae</taxon>
        <taxon>Pleosporales</taxon>
        <taxon>Pleosporineae</taxon>
        <taxon>Pleosporaceae</taxon>
        <taxon>Bipolaris</taxon>
    </lineage>
</organism>
<evidence type="ECO:0000256" key="1">
    <source>
        <dbReference type="ARBA" id="ARBA00010045"/>
    </source>
</evidence>
<dbReference type="InterPro" id="IPR003647">
    <property type="entry name" value="Intron_nuc_1_rpt"/>
</dbReference>
<keyword evidence="7" id="KW-1185">Reference proteome</keyword>
<gene>
    <name evidence="6" type="ORF">COCC4DRAFT_154376</name>
</gene>
<reference evidence="6 7" key="1">
    <citation type="journal article" date="2012" name="PLoS Pathog.">
        <title>Diverse lifestyles and strategies of plant pathogenesis encoded in the genomes of eighteen Dothideomycetes fungi.</title>
        <authorList>
            <person name="Ohm R.A."/>
            <person name="Feau N."/>
            <person name="Henrissat B."/>
            <person name="Schoch C.L."/>
            <person name="Horwitz B.A."/>
            <person name="Barry K.W."/>
            <person name="Condon B.J."/>
            <person name="Copeland A.C."/>
            <person name="Dhillon B."/>
            <person name="Glaser F."/>
            <person name="Hesse C.N."/>
            <person name="Kosti I."/>
            <person name="LaButti K."/>
            <person name="Lindquist E.A."/>
            <person name="Lucas S."/>
            <person name="Salamov A.A."/>
            <person name="Bradshaw R.E."/>
            <person name="Ciuffetti L."/>
            <person name="Hamelin R.C."/>
            <person name="Kema G.H.J."/>
            <person name="Lawrence C."/>
            <person name="Scott J.A."/>
            <person name="Spatafora J.W."/>
            <person name="Turgeon B.G."/>
            <person name="de Wit P.J.G.M."/>
            <person name="Zhong S."/>
            <person name="Goodwin S.B."/>
            <person name="Grigoriev I.V."/>
        </authorList>
    </citation>
    <scope>NUCLEOTIDE SEQUENCE [LARGE SCALE GENOMIC DNA]</scope>
    <source>
        <strain evidence="7">C4 / ATCC 48331 / race T</strain>
    </source>
</reference>
<dbReference type="Pfam" id="PF07453">
    <property type="entry name" value="NUMOD1"/>
    <property type="match status" value="1"/>
</dbReference>
<dbReference type="Pfam" id="PF01541">
    <property type="entry name" value="GIY-YIG"/>
    <property type="match status" value="1"/>
</dbReference>
<dbReference type="GO" id="GO:0016787">
    <property type="term" value="F:hydrolase activity"/>
    <property type="evidence" value="ECO:0007669"/>
    <property type="project" value="UniProtKB-KW"/>
</dbReference>
<accession>N4WS34</accession>
<dbReference type="InterPro" id="IPR000305">
    <property type="entry name" value="GIY-YIG_endonuc"/>
</dbReference>
<dbReference type="SMART" id="SM00465">
    <property type="entry name" value="GIYc"/>
    <property type="match status" value="1"/>
</dbReference>
<dbReference type="SMART" id="SM00496">
    <property type="entry name" value="IENR2"/>
    <property type="match status" value="3"/>
</dbReference>
<keyword evidence="3" id="KW-0255">Endonuclease</keyword>
<dbReference type="Gene3D" id="3.40.1440.10">
    <property type="entry name" value="GIY-YIG endonuclease"/>
    <property type="match status" value="1"/>
</dbReference>
<evidence type="ECO:0000259" key="5">
    <source>
        <dbReference type="PROSITE" id="PS50164"/>
    </source>
</evidence>
<evidence type="ECO:0000256" key="3">
    <source>
        <dbReference type="ARBA" id="ARBA00022759"/>
    </source>
</evidence>
<keyword evidence="4" id="KW-0378">Hydrolase</keyword>
<evidence type="ECO:0000256" key="4">
    <source>
        <dbReference type="ARBA" id="ARBA00022801"/>
    </source>
</evidence>
<dbReference type="PROSITE" id="PS50164">
    <property type="entry name" value="GIY_YIG"/>
    <property type="match status" value="1"/>
</dbReference>
<feature type="domain" description="GIY-YIG" evidence="5">
    <location>
        <begin position="46"/>
        <end position="137"/>
    </location>
</feature>
<dbReference type="InterPro" id="IPR003611">
    <property type="entry name" value="NUMOD3"/>
</dbReference>
<evidence type="ECO:0000256" key="2">
    <source>
        <dbReference type="ARBA" id="ARBA00022722"/>
    </source>
</evidence>
<dbReference type="InterPro" id="IPR006350">
    <property type="entry name" value="Intron_endoG1"/>
</dbReference>
<dbReference type="NCBIfam" id="TIGR01453">
    <property type="entry name" value="grpIintron_endo"/>
    <property type="match status" value="1"/>
</dbReference>
<dbReference type="HOGENOM" id="CLU_1047871_0_0_1"/>
<dbReference type="SUPFAM" id="SSF82771">
    <property type="entry name" value="GIY-YIG endonuclease"/>
    <property type="match status" value="1"/>
</dbReference>
<keyword evidence="2" id="KW-0540">Nuclease</keyword>
<name>N4WS34_COCH4</name>
<dbReference type="EMBL" id="KB733493">
    <property type="protein sequence ID" value="ENH99012.1"/>
    <property type="molecule type" value="Genomic_DNA"/>
</dbReference>
<evidence type="ECO:0000313" key="6">
    <source>
        <dbReference type="EMBL" id="ENH99012.1"/>
    </source>
</evidence>
<dbReference type="InterPro" id="IPR035901">
    <property type="entry name" value="GIY-YIG_endonuc_sf"/>
</dbReference>
<evidence type="ECO:0000313" key="7">
    <source>
        <dbReference type="Proteomes" id="UP000012338"/>
    </source>
</evidence>
<feature type="non-terminal residue" evidence="6">
    <location>
        <position position="1"/>
    </location>
</feature>
<dbReference type="OrthoDB" id="5274807at2759"/>
<protein>
    <recommendedName>
        <fullName evidence="5">GIY-YIG domain-containing protein</fullName>
    </recommendedName>
</protein>
<dbReference type="GO" id="GO:0003677">
    <property type="term" value="F:DNA binding"/>
    <property type="evidence" value="ECO:0007669"/>
    <property type="project" value="InterPro"/>
</dbReference>
<dbReference type="Proteomes" id="UP000012338">
    <property type="component" value="Unassembled WGS sequence"/>
</dbReference>
<dbReference type="AlphaFoldDB" id="N4WS34"/>
<dbReference type="SMART" id="SM00497">
    <property type="entry name" value="IENR1"/>
    <property type="match status" value="1"/>
</dbReference>
<proteinExistence type="predicted"/>
<dbReference type="Pfam" id="PF07460">
    <property type="entry name" value="NUMOD3"/>
    <property type="match status" value="2"/>
</dbReference>
<reference evidence="7" key="2">
    <citation type="journal article" date="2013" name="PLoS Genet.">
        <title>Comparative genome structure, secondary metabolite, and effector coding capacity across Cochliobolus pathogens.</title>
        <authorList>
            <person name="Condon B.J."/>
            <person name="Leng Y."/>
            <person name="Wu D."/>
            <person name="Bushley K.E."/>
            <person name="Ohm R.A."/>
            <person name="Otillar R."/>
            <person name="Martin J."/>
            <person name="Schackwitz W."/>
            <person name="Grimwood J."/>
            <person name="MohdZainudin N."/>
            <person name="Xue C."/>
            <person name="Wang R."/>
            <person name="Manning V.A."/>
            <person name="Dhillon B."/>
            <person name="Tu Z.J."/>
            <person name="Steffenson B.J."/>
            <person name="Salamov A."/>
            <person name="Sun H."/>
            <person name="Lowry S."/>
            <person name="LaButti K."/>
            <person name="Han J."/>
            <person name="Copeland A."/>
            <person name="Lindquist E."/>
            <person name="Barry K."/>
            <person name="Schmutz J."/>
            <person name="Baker S.E."/>
            <person name="Ciuffetti L.M."/>
            <person name="Grigoriev I.V."/>
            <person name="Zhong S."/>
            <person name="Turgeon B.G."/>
        </authorList>
    </citation>
    <scope>NUCLEOTIDE SEQUENCE [LARGE SCALE GENOMIC DNA]</scope>
    <source>
        <strain evidence="7">C4 / ATCC 48331 / race T</strain>
    </source>
</reference>
<sequence>TVASRRHYSTSNSNPPSFDLYPVPILILDDLDNKDCITSYRELLKGKAGIYSFINTENGNQYIGSAKDFYLRLNEHLNNKKSNVALQKSFVKYGLDKFHFYIYEHFTYESKIISFKALTDLETSYIKKFHFDTLYNFKANATSSLGYKHTEEARLKMTEYYKNKTNHPMFGKTHTKKALALISKPGELNPMFGRKHSEVTRFIISERKSKYPLGVGLYDLDGNLISKFKNNVELAKHLSISKVTVGKYLNLGLVYNNTYRFKPIED</sequence>